<dbReference type="PANTHER" id="PTHR46832:SF1">
    <property type="entry name" value="5'-METHYLTHIOADENOSINE_S-ADENOSYLHOMOCYSTEINE NUCLEOSIDASE"/>
    <property type="match status" value="1"/>
</dbReference>
<evidence type="ECO:0000313" key="3">
    <source>
        <dbReference type="Proteomes" id="UP000326546"/>
    </source>
</evidence>
<dbReference type="KEGG" id="serw:FY030_06230"/>
<dbReference type="GO" id="GO:0008930">
    <property type="term" value="F:methylthioadenosine nucleosidase activity"/>
    <property type="evidence" value="ECO:0007669"/>
    <property type="project" value="TreeGrafter"/>
</dbReference>
<feature type="domain" description="Nucleoside phosphorylase" evidence="1">
    <location>
        <begin position="31"/>
        <end position="179"/>
    </location>
</feature>
<evidence type="ECO:0000313" key="2">
    <source>
        <dbReference type="EMBL" id="QFG68363.1"/>
    </source>
</evidence>
<reference evidence="2 3" key="1">
    <citation type="submission" date="2019-09" db="EMBL/GenBank/DDBJ databases">
        <title>Serinicoccus pratensis sp. nov., isolated from meadow soil.</title>
        <authorList>
            <person name="Zhang W."/>
        </authorList>
    </citation>
    <scope>NUCLEOTIDE SEQUENCE [LARGE SCALE GENOMIC DNA]</scope>
    <source>
        <strain evidence="2 3">W204</strain>
    </source>
</reference>
<dbReference type="EMBL" id="CP044427">
    <property type="protein sequence ID" value="QFG68363.1"/>
    <property type="molecule type" value="Genomic_DNA"/>
</dbReference>
<dbReference type="OrthoDB" id="3852236at2"/>
<dbReference type="GO" id="GO:0009116">
    <property type="term" value="P:nucleoside metabolic process"/>
    <property type="evidence" value="ECO:0007669"/>
    <property type="project" value="InterPro"/>
</dbReference>
<dbReference type="NCBIfam" id="NF004168">
    <property type="entry name" value="PRK05634.1"/>
    <property type="match status" value="1"/>
</dbReference>
<dbReference type="GO" id="GO:0005829">
    <property type="term" value="C:cytosol"/>
    <property type="evidence" value="ECO:0007669"/>
    <property type="project" value="TreeGrafter"/>
</dbReference>
<keyword evidence="3" id="KW-1185">Reference proteome</keyword>
<dbReference type="InterPro" id="IPR035994">
    <property type="entry name" value="Nucleoside_phosphorylase_sf"/>
</dbReference>
<dbReference type="PANTHER" id="PTHR46832">
    <property type="entry name" value="5'-METHYLTHIOADENOSINE/S-ADENOSYLHOMOCYSTEINE NUCLEOSIDASE"/>
    <property type="match status" value="1"/>
</dbReference>
<dbReference type="Gene3D" id="3.40.50.1580">
    <property type="entry name" value="Nucleoside phosphorylase domain"/>
    <property type="match status" value="1"/>
</dbReference>
<dbReference type="RefSeq" id="WP_158060751.1">
    <property type="nucleotide sequence ID" value="NZ_CP044427.1"/>
</dbReference>
<organism evidence="2 3">
    <name type="scientific">Ornithinimicrobium pratense</name>
    <dbReference type="NCBI Taxonomy" id="2593973"/>
    <lineage>
        <taxon>Bacteria</taxon>
        <taxon>Bacillati</taxon>
        <taxon>Actinomycetota</taxon>
        <taxon>Actinomycetes</taxon>
        <taxon>Micrococcales</taxon>
        <taxon>Ornithinimicrobiaceae</taxon>
        <taxon>Ornithinimicrobium</taxon>
    </lineage>
</organism>
<dbReference type="GO" id="GO:0019284">
    <property type="term" value="P:L-methionine salvage from S-adenosylmethionine"/>
    <property type="evidence" value="ECO:0007669"/>
    <property type="project" value="TreeGrafter"/>
</dbReference>
<dbReference type="Pfam" id="PF01048">
    <property type="entry name" value="PNP_UDP_1"/>
    <property type="match status" value="1"/>
</dbReference>
<accession>A0A5J6V5R5</accession>
<dbReference type="GO" id="GO:0008782">
    <property type="term" value="F:adenosylhomocysteine nucleosidase activity"/>
    <property type="evidence" value="ECO:0007669"/>
    <property type="project" value="TreeGrafter"/>
</dbReference>
<dbReference type="InterPro" id="IPR000845">
    <property type="entry name" value="Nucleoside_phosphorylase_d"/>
</dbReference>
<gene>
    <name evidence="2" type="ORF">FY030_06230</name>
</gene>
<name>A0A5J6V5R5_9MICO</name>
<dbReference type="SUPFAM" id="SSF53167">
    <property type="entry name" value="Purine and uridine phosphorylases"/>
    <property type="match status" value="1"/>
</dbReference>
<protein>
    <submittedName>
        <fullName evidence="2">Nucleoside phosphorylase</fullName>
    </submittedName>
</protein>
<dbReference type="AlphaFoldDB" id="A0A5J6V5R5"/>
<evidence type="ECO:0000259" key="1">
    <source>
        <dbReference type="Pfam" id="PF01048"/>
    </source>
</evidence>
<proteinExistence type="predicted"/>
<sequence>MHLAGRLTPSSTLIVVALEQEARHFTVDHPVLVTGVGKVRAAIAVSRLLASGTLPEQIVNVGTAGGLRPGVEGTHEVCRVVQHDYAGEAVLAVTGRADGPPLDLPVSSGEGLVLATGDRFVAGGSERERVAQVADLVDMEGYAVAAAARAAGVPARLVKHVSDQADEDAGRTWSQGVDACARLLADWVHEHLP</sequence>
<dbReference type="Proteomes" id="UP000326546">
    <property type="component" value="Chromosome"/>
</dbReference>